<dbReference type="HOGENOM" id="CLU_204531_0_0_5"/>
<keyword evidence="1" id="KW-1133">Transmembrane helix</keyword>
<feature type="transmembrane region" description="Helical" evidence="1">
    <location>
        <begin position="31"/>
        <end position="52"/>
    </location>
</feature>
<dbReference type="EMBL" id="AAOT01000005">
    <property type="protein sequence ID" value="EAR52179.1"/>
    <property type="molecule type" value="Genomic_DNA"/>
</dbReference>
<keyword evidence="1" id="KW-0472">Membrane</keyword>
<dbReference type="Proteomes" id="UP000003635">
    <property type="component" value="Unassembled WGS sequence"/>
</dbReference>
<accession>Q2CHW5</accession>
<protein>
    <submittedName>
        <fullName evidence="2">Uncharacterized protein</fullName>
    </submittedName>
</protein>
<evidence type="ECO:0000256" key="1">
    <source>
        <dbReference type="SAM" id="Phobius"/>
    </source>
</evidence>
<dbReference type="AlphaFoldDB" id="Q2CHW5"/>
<sequence length="54" mass="5718">MILSLIGLLLGAAGGAWRARALRGSRADILQWAAVWALIGALIGLFITVFLIRA</sequence>
<comment type="caution">
    <text evidence="2">The sequence shown here is derived from an EMBL/GenBank/DDBJ whole genome shotgun (WGS) entry which is preliminary data.</text>
</comment>
<keyword evidence="3" id="KW-1185">Reference proteome</keyword>
<proteinExistence type="predicted"/>
<reference evidence="2 3" key="1">
    <citation type="journal article" date="2010" name="J. Bacteriol.">
        <title>Genome sequences of Oceanicola granulosus HTCC2516(T) and Oceanicola batsensis HTCC2597(TDelta).</title>
        <authorList>
            <person name="Thrash J.C."/>
            <person name="Cho J.C."/>
            <person name="Vergin K.L."/>
            <person name="Giovannoni S.J."/>
        </authorList>
    </citation>
    <scope>NUCLEOTIDE SEQUENCE [LARGE SCALE GENOMIC DNA]</scope>
    <source>
        <strain evidence="3">ATCC BAA-861 / DSM 15982 / KCTC 12143 / HTCC2516</strain>
    </source>
</reference>
<name>Q2CHW5_OCEGH</name>
<evidence type="ECO:0000313" key="2">
    <source>
        <dbReference type="EMBL" id="EAR52179.1"/>
    </source>
</evidence>
<evidence type="ECO:0000313" key="3">
    <source>
        <dbReference type="Proteomes" id="UP000003635"/>
    </source>
</evidence>
<gene>
    <name evidence="2" type="ORF">OG2516_02044</name>
</gene>
<dbReference type="STRING" id="314256.OG2516_02044"/>
<organism evidence="2 3">
    <name type="scientific">Oceanicola granulosus (strain ATCC BAA-861 / DSM 15982 / KCTC 12143 / HTCC2516)</name>
    <dbReference type="NCBI Taxonomy" id="314256"/>
    <lineage>
        <taxon>Bacteria</taxon>
        <taxon>Pseudomonadati</taxon>
        <taxon>Pseudomonadota</taxon>
        <taxon>Alphaproteobacteria</taxon>
        <taxon>Rhodobacterales</taxon>
        <taxon>Roseobacteraceae</taxon>
        <taxon>Oceanicola</taxon>
    </lineage>
</organism>
<dbReference type="RefSeq" id="WP_007253939.1">
    <property type="nucleotide sequence ID" value="NZ_CH724107.1"/>
</dbReference>
<keyword evidence="1" id="KW-0812">Transmembrane</keyword>